<feature type="non-terminal residue" evidence="1">
    <location>
        <position position="295"/>
    </location>
</feature>
<name>A0ACC0EEK4_9BASI</name>
<reference evidence="1 2" key="3">
    <citation type="journal article" date="2022" name="Microbiol. Spectr.">
        <title>Folding features and dynamics of 3D genome architecture in plant fungal pathogens.</title>
        <authorList>
            <person name="Xia C."/>
        </authorList>
    </citation>
    <scope>NUCLEOTIDE SEQUENCE [LARGE SCALE GENOMIC DNA]</scope>
    <source>
        <strain evidence="1 2">93-210</strain>
    </source>
</reference>
<comment type="caution">
    <text evidence="1">The sequence shown here is derived from an EMBL/GenBank/DDBJ whole genome shotgun (WGS) entry which is preliminary data.</text>
</comment>
<gene>
    <name evidence="1" type="ORF">MJO28_007214</name>
</gene>
<evidence type="ECO:0000313" key="1">
    <source>
        <dbReference type="EMBL" id="KAI7951530.1"/>
    </source>
</evidence>
<proteinExistence type="predicted"/>
<protein>
    <submittedName>
        <fullName evidence="1">Uncharacterized protein</fullName>
    </submittedName>
</protein>
<reference evidence="2" key="2">
    <citation type="journal article" date="2018" name="Mol. Plant Microbe Interact.">
        <title>Genome sequence resources for the wheat stripe rust pathogen (Puccinia striiformis f. sp. tritici) and the barley stripe rust pathogen (Puccinia striiformis f. sp. hordei).</title>
        <authorList>
            <person name="Xia C."/>
            <person name="Wang M."/>
            <person name="Yin C."/>
            <person name="Cornejo O.E."/>
            <person name="Hulbert S.H."/>
            <person name="Chen X."/>
        </authorList>
    </citation>
    <scope>NUCLEOTIDE SEQUENCE [LARGE SCALE GENOMIC DNA]</scope>
    <source>
        <strain evidence="2">93-210</strain>
    </source>
</reference>
<organism evidence="1 2">
    <name type="scientific">Puccinia striiformis f. sp. tritici</name>
    <dbReference type="NCBI Taxonomy" id="168172"/>
    <lineage>
        <taxon>Eukaryota</taxon>
        <taxon>Fungi</taxon>
        <taxon>Dikarya</taxon>
        <taxon>Basidiomycota</taxon>
        <taxon>Pucciniomycotina</taxon>
        <taxon>Pucciniomycetes</taxon>
        <taxon>Pucciniales</taxon>
        <taxon>Pucciniaceae</taxon>
        <taxon>Puccinia</taxon>
    </lineage>
</organism>
<dbReference type="EMBL" id="CM045871">
    <property type="protein sequence ID" value="KAI7951530.1"/>
    <property type="molecule type" value="Genomic_DNA"/>
</dbReference>
<reference evidence="2" key="1">
    <citation type="journal article" date="2018" name="BMC Genomics">
        <title>Genomic insights into host adaptation between the wheat stripe rust pathogen (Puccinia striiformis f. sp. tritici) and the barley stripe rust pathogen (Puccinia striiformis f. sp. hordei).</title>
        <authorList>
            <person name="Xia C."/>
            <person name="Wang M."/>
            <person name="Yin C."/>
            <person name="Cornejo O.E."/>
            <person name="Hulbert S.H."/>
            <person name="Chen X."/>
        </authorList>
    </citation>
    <scope>NUCLEOTIDE SEQUENCE [LARGE SCALE GENOMIC DNA]</scope>
    <source>
        <strain evidence="2">93-210</strain>
    </source>
</reference>
<accession>A0ACC0EEK4</accession>
<dbReference type="Proteomes" id="UP001060170">
    <property type="component" value="Chromosome 7"/>
</dbReference>
<keyword evidence="2" id="KW-1185">Reference proteome</keyword>
<evidence type="ECO:0000313" key="2">
    <source>
        <dbReference type="Proteomes" id="UP001060170"/>
    </source>
</evidence>
<sequence length="295" mass="33884">MQATATIPMSQPLTPTMCRMQMTSWQCQSPDHHMLCNCPMCQRPNFGRQPTPSFHQQRGLGKQMLNCGRYANEDSGASHHLCEKKWIFPCPIVNSAHTAPSFSHVTSPVSPRPAVYPFLTNERLNLKNNFYVPIDTPKEVVTDNEKDLTANEKTLMYWHRCVMANCDDSKGWIFWIKDSNKLMASEVVKWKKKQSPIPHHHPLKTPDGPVKTHPIVNDNTNKHKLDFITNQLTLGDHSADVQIRDQGLLVDTMLRECLMFALTAPQTYKQVQKSSQWNKWKEAIEEELGDLFQMK</sequence>